<dbReference type="Proteomes" id="UP001501079">
    <property type="component" value="Unassembled WGS sequence"/>
</dbReference>
<dbReference type="SUPFAM" id="SSF55729">
    <property type="entry name" value="Acyl-CoA N-acyltransferases (Nat)"/>
    <property type="match status" value="1"/>
</dbReference>
<dbReference type="RefSeq" id="WP_344756373.1">
    <property type="nucleotide sequence ID" value="NZ_BAABBW010000005.1"/>
</dbReference>
<dbReference type="InterPro" id="IPR016181">
    <property type="entry name" value="Acyl_CoA_acyltransferase"/>
</dbReference>
<feature type="domain" description="N-acetyltransferase" evidence="3">
    <location>
        <begin position="4"/>
        <end position="153"/>
    </location>
</feature>
<keyword evidence="5" id="KW-1185">Reference proteome</keyword>
<evidence type="ECO:0000313" key="5">
    <source>
        <dbReference type="Proteomes" id="UP001501079"/>
    </source>
</evidence>
<evidence type="ECO:0000256" key="1">
    <source>
        <dbReference type="ARBA" id="ARBA00022679"/>
    </source>
</evidence>
<dbReference type="EMBL" id="BAABBW010000005">
    <property type="protein sequence ID" value="GAA4179735.1"/>
    <property type="molecule type" value="Genomic_DNA"/>
</dbReference>
<comment type="caution">
    <text evidence="4">The sequence shown here is derived from an EMBL/GenBank/DDBJ whole genome shotgun (WGS) entry which is preliminary data.</text>
</comment>
<dbReference type="InterPro" id="IPR050832">
    <property type="entry name" value="Bact_Acetyltransf"/>
</dbReference>
<accession>A0ABP8A8N1</accession>
<evidence type="ECO:0000313" key="4">
    <source>
        <dbReference type="EMBL" id="GAA4179735.1"/>
    </source>
</evidence>
<proteinExistence type="predicted"/>
<dbReference type="CDD" id="cd04301">
    <property type="entry name" value="NAT_SF"/>
    <property type="match status" value="1"/>
</dbReference>
<gene>
    <name evidence="4" type="ORF">GCM10022287_32570</name>
</gene>
<keyword evidence="1" id="KW-0808">Transferase</keyword>
<dbReference type="PROSITE" id="PS51186">
    <property type="entry name" value="GNAT"/>
    <property type="match status" value="1"/>
</dbReference>
<dbReference type="PANTHER" id="PTHR43877">
    <property type="entry name" value="AMINOALKYLPHOSPHONATE N-ACETYLTRANSFERASE-RELATED-RELATED"/>
    <property type="match status" value="1"/>
</dbReference>
<keyword evidence="2" id="KW-0012">Acyltransferase</keyword>
<sequence length="153" mass="16817">MADITIEEVTEFSDELADTIERLLPELSSTAVYSVDTVQAIVASDATHLYAARLDGRIVGTACLVVYPIPTGIRAHIDDVVVDESARGHGLSRLLLNHLIAEANERFRARTIDLTSRPDREAANHLYRTSGFAERDTNVYRWRGPQSGVNPAG</sequence>
<evidence type="ECO:0000259" key="3">
    <source>
        <dbReference type="PROSITE" id="PS51186"/>
    </source>
</evidence>
<dbReference type="Pfam" id="PF00583">
    <property type="entry name" value="Acetyltransf_1"/>
    <property type="match status" value="1"/>
</dbReference>
<name>A0ABP8A8N1_9MICO</name>
<reference evidence="5" key="1">
    <citation type="journal article" date="2019" name="Int. J. Syst. Evol. Microbiol.">
        <title>The Global Catalogue of Microorganisms (GCM) 10K type strain sequencing project: providing services to taxonomists for standard genome sequencing and annotation.</title>
        <authorList>
            <consortium name="The Broad Institute Genomics Platform"/>
            <consortium name="The Broad Institute Genome Sequencing Center for Infectious Disease"/>
            <person name="Wu L."/>
            <person name="Ma J."/>
        </authorList>
    </citation>
    <scope>NUCLEOTIDE SEQUENCE [LARGE SCALE GENOMIC DNA]</scope>
    <source>
        <strain evidence="5">JCM 17591</strain>
    </source>
</reference>
<protein>
    <recommendedName>
        <fullName evidence="3">N-acetyltransferase domain-containing protein</fullName>
    </recommendedName>
</protein>
<evidence type="ECO:0000256" key="2">
    <source>
        <dbReference type="ARBA" id="ARBA00023315"/>
    </source>
</evidence>
<dbReference type="Gene3D" id="3.40.630.30">
    <property type="match status" value="1"/>
</dbReference>
<organism evidence="4 5">
    <name type="scientific">Gryllotalpicola koreensis</name>
    <dbReference type="NCBI Taxonomy" id="993086"/>
    <lineage>
        <taxon>Bacteria</taxon>
        <taxon>Bacillati</taxon>
        <taxon>Actinomycetota</taxon>
        <taxon>Actinomycetes</taxon>
        <taxon>Micrococcales</taxon>
        <taxon>Microbacteriaceae</taxon>
        <taxon>Gryllotalpicola</taxon>
    </lineage>
</organism>
<dbReference type="InterPro" id="IPR000182">
    <property type="entry name" value="GNAT_dom"/>
</dbReference>